<dbReference type="EMBL" id="CM035431">
    <property type="protein sequence ID" value="KAH7297214.1"/>
    <property type="molecule type" value="Genomic_DNA"/>
</dbReference>
<dbReference type="PANTHER" id="PTHR48221:SF2">
    <property type="entry name" value="ACYL-COA SYNTHETASE FAMILY PROTEIN"/>
    <property type="match status" value="1"/>
</dbReference>
<gene>
    <name evidence="2" type="ORF">KP509_26G059200</name>
</gene>
<sequence>MTGHGPALDELLTLLVGNSKNDYGCGDASCSQLQSLLHFDNEDPLLNSALAVLGFTSSEVQQKLSNISGKTLATVLVTVISSRCSIYFRRLESAGFLSDLSADTCFYGASNAHTTAKMLDGEETWCVSPFSVLRTTRIMEESLAFLRGTKLEGQLVVNLLEVLVKIYSMMATFKSRLVGSCLVYQREMKKELVSASTIFKRIVGFSLENKEAIYDCLSPCTRLLLWRIEPGLLVQDLSAVLKTISERPLMSLKHEFRCRQGWYNLVIAMATGPDFFVEGRRILNAWLVSSGALCIWELKRELGVIVREVVEYPSSWKLSMDAGLSLPPFSAFYSGSLASMLSRPPNWNVLQELCIKHFLQNEGQSCIGNGGVLAGNVPSKSEPSHGDMVGLDSSWMLFMEFPAWILFAFISLFQRPNDCCDKSLNAASGHDNCQDSDGLMHEAWLSHQEVAAQFIAWHFSPHDRQLRCLVVQMLRQMVQEWLQIEYKETHCGPKVKDKDIQFPACKRRRLTNASTKCQDGEEVVELSTDESMHRANQGNTCSQGGVMVAVEKWLLSFEDCCHLLDSSSQERTLRKAATTIDQQARVGSAVSDDANATARKQGFQHPESSPIHIRSMFFNDFPLAALSFSPFLHEHSVVHLVLHSVMLGSGFWLSKDTYFEVRKDLACKEPSHRTEDFRDKCKVPFCLNFASHACASTASLISRIFKFLETLELLEFSTYVDGHHGPNWLDGFKDAVVRQLVMCVRSWSEQVNSAYSLTVLDDLQHRASLWASRTRLESSSMNVFKKVLQGLDILIASSVVDDSFVNF</sequence>
<keyword evidence="3" id="KW-1185">Reference proteome</keyword>
<accession>A0A8T2RN60</accession>
<evidence type="ECO:0000256" key="1">
    <source>
        <dbReference type="SAM" id="MobiDB-lite"/>
    </source>
</evidence>
<dbReference type="OrthoDB" id="1917939at2759"/>
<feature type="region of interest" description="Disordered" evidence="1">
    <location>
        <begin position="587"/>
        <end position="606"/>
    </location>
</feature>
<evidence type="ECO:0000313" key="2">
    <source>
        <dbReference type="EMBL" id="KAH7297214.1"/>
    </source>
</evidence>
<dbReference type="PANTHER" id="PTHR48221">
    <property type="entry name" value="ACYL-COA SYNTHETASE FAMILY PROTEIN"/>
    <property type="match status" value="1"/>
</dbReference>
<dbReference type="Proteomes" id="UP000825935">
    <property type="component" value="Chromosome 26"/>
</dbReference>
<protein>
    <submittedName>
        <fullName evidence="2">Uncharacterized protein</fullName>
    </submittedName>
</protein>
<comment type="caution">
    <text evidence="2">The sequence shown here is derived from an EMBL/GenBank/DDBJ whole genome shotgun (WGS) entry which is preliminary data.</text>
</comment>
<organism evidence="2 3">
    <name type="scientific">Ceratopteris richardii</name>
    <name type="common">Triangle waterfern</name>
    <dbReference type="NCBI Taxonomy" id="49495"/>
    <lineage>
        <taxon>Eukaryota</taxon>
        <taxon>Viridiplantae</taxon>
        <taxon>Streptophyta</taxon>
        <taxon>Embryophyta</taxon>
        <taxon>Tracheophyta</taxon>
        <taxon>Polypodiopsida</taxon>
        <taxon>Polypodiidae</taxon>
        <taxon>Polypodiales</taxon>
        <taxon>Pteridineae</taxon>
        <taxon>Pteridaceae</taxon>
        <taxon>Parkerioideae</taxon>
        <taxon>Ceratopteris</taxon>
    </lineage>
</organism>
<reference evidence="2" key="1">
    <citation type="submission" date="2021-08" db="EMBL/GenBank/DDBJ databases">
        <title>WGS assembly of Ceratopteris richardii.</title>
        <authorList>
            <person name="Marchant D.B."/>
            <person name="Chen G."/>
            <person name="Jenkins J."/>
            <person name="Shu S."/>
            <person name="Leebens-Mack J."/>
            <person name="Grimwood J."/>
            <person name="Schmutz J."/>
            <person name="Soltis P."/>
            <person name="Soltis D."/>
            <person name="Chen Z.-H."/>
        </authorList>
    </citation>
    <scope>NUCLEOTIDE SEQUENCE</scope>
    <source>
        <strain evidence="2">Whitten #5841</strain>
        <tissue evidence="2">Leaf</tissue>
    </source>
</reference>
<dbReference type="AlphaFoldDB" id="A0A8T2RN60"/>
<proteinExistence type="predicted"/>
<evidence type="ECO:0000313" key="3">
    <source>
        <dbReference type="Proteomes" id="UP000825935"/>
    </source>
</evidence>
<dbReference type="OMA" id="HRTEDFK"/>
<name>A0A8T2RN60_CERRI</name>